<dbReference type="KEGG" id="hro:HELRODRAFT_174805"/>
<comment type="similarity">
    <text evidence="2">Belongs to the LAPTM4/LAPTM5 transporter family.</text>
</comment>
<sequence length="325" mass="35926">MRWKFYSSISDEYRCCGCVHVKTATCFIGGFIVGMQLVFLIPLLLLASSNDQKLLNNNNKMITNNESWKPDVNVIPGTTSLATPLSSSPTSTTLWWKKQSKSLDESGDLFGSILFFGSCIIITVMLIYGTLVNKPGYLTPFMGLQVFDFCISSLNLISYFTYADDLKVWIKKNGNLPYKDKLENLQPDMLVGLFVLISISVLCLKVYIMGIVWSCYKYLSQQVAINNNNNDDVGVVIRRPNNNNDDVESAVTDGDGLRVAEIMLPPKYEDINNFFPAPPPLPADYTFPPPPPPYSQITTNTATTAATSSTTTVAIAATSTNNNNN</sequence>
<dbReference type="Proteomes" id="UP000015101">
    <property type="component" value="Unassembled WGS sequence"/>
</dbReference>
<dbReference type="GO" id="GO:0005765">
    <property type="term" value="C:lysosomal membrane"/>
    <property type="evidence" value="ECO:0000318"/>
    <property type="project" value="GO_Central"/>
</dbReference>
<reference evidence="8 10" key="2">
    <citation type="journal article" date="2013" name="Nature">
        <title>Insights into bilaterian evolution from three spiralian genomes.</title>
        <authorList>
            <person name="Simakov O."/>
            <person name="Marletaz F."/>
            <person name="Cho S.J."/>
            <person name="Edsinger-Gonzales E."/>
            <person name="Havlak P."/>
            <person name="Hellsten U."/>
            <person name="Kuo D.H."/>
            <person name="Larsson T."/>
            <person name="Lv J."/>
            <person name="Arendt D."/>
            <person name="Savage R."/>
            <person name="Osoegawa K."/>
            <person name="de Jong P."/>
            <person name="Grimwood J."/>
            <person name="Chapman J.A."/>
            <person name="Shapiro H."/>
            <person name="Aerts A."/>
            <person name="Otillar R.P."/>
            <person name="Terry A.Y."/>
            <person name="Boore J.L."/>
            <person name="Grigoriev I.V."/>
            <person name="Lindberg D.R."/>
            <person name="Seaver E.C."/>
            <person name="Weisblat D.A."/>
            <person name="Putnam N.H."/>
            <person name="Rokhsar D.S."/>
        </authorList>
    </citation>
    <scope>NUCLEOTIDE SEQUENCE</scope>
</reference>
<dbReference type="EMBL" id="KB096785">
    <property type="protein sequence ID" value="ESO01258.1"/>
    <property type="molecule type" value="Genomic_DNA"/>
</dbReference>
<reference evidence="10" key="1">
    <citation type="submission" date="2012-12" db="EMBL/GenBank/DDBJ databases">
        <authorList>
            <person name="Hellsten U."/>
            <person name="Grimwood J."/>
            <person name="Chapman J.A."/>
            <person name="Shapiro H."/>
            <person name="Aerts A."/>
            <person name="Otillar R.P."/>
            <person name="Terry A.Y."/>
            <person name="Boore J.L."/>
            <person name="Simakov O."/>
            <person name="Marletaz F."/>
            <person name="Cho S.-J."/>
            <person name="Edsinger-Gonzales E."/>
            <person name="Havlak P."/>
            <person name="Kuo D.-H."/>
            <person name="Larsson T."/>
            <person name="Lv J."/>
            <person name="Arendt D."/>
            <person name="Savage R."/>
            <person name="Osoegawa K."/>
            <person name="de Jong P."/>
            <person name="Lindberg D.R."/>
            <person name="Seaver E.C."/>
            <person name="Weisblat D.A."/>
            <person name="Putnam N.H."/>
            <person name="Grigoriev I.V."/>
            <person name="Rokhsar D.S."/>
        </authorList>
    </citation>
    <scope>NUCLEOTIDE SEQUENCE</scope>
</reference>
<organism evidence="9 10">
    <name type="scientific">Helobdella robusta</name>
    <name type="common">Californian leech</name>
    <dbReference type="NCBI Taxonomy" id="6412"/>
    <lineage>
        <taxon>Eukaryota</taxon>
        <taxon>Metazoa</taxon>
        <taxon>Spiralia</taxon>
        <taxon>Lophotrochozoa</taxon>
        <taxon>Annelida</taxon>
        <taxon>Clitellata</taxon>
        <taxon>Hirudinea</taxon>
        <taxon>Rhynchobdellida</taxon>
        <taxon>Glossiphoniidae</taxon>
        <taxon>Helobdella</taxon>
    </lineage>
</organism>
<evidence type="ECO:0000256" key="7">
    <source>
        <dbReference type="SAM" id="Phobius"/>
    </source>
</evidence>
<dbReference type="EnsemblMetazoa" id="HelroT174805">
    <property type="protein sequence ID" value="HelroP174805"/>
    <property type="gene ID" value="HelroG174805"/>
</dbReference>
<dbReference type="EMBL" id="AMQM01005035">
    <property type="status" value="NOT_ANNOTATED_CDS"/>
    <property type="molecule type" value="Genomic_DNA"/>
</dbReference>
<evidence type="ECO:0000256" key="3">
    <source>
        <dbReference type="ARBA" id="ARBA00022448"/>
    </source>
</evidence>
<dbReference type="Pfam" id="PF03821">
    <property type="entry name" value="Mtp"/>
    <property type="match status" value="1"/>
</dbReference>
<feature type="transmembrane region" description="Helical" evidence="7">
    <location>
        <begin position="109"/>
        <end position="131"/>
    </location>
</feature>
<keyword evidence="3" id="KW-0813">Transport</keyword>
<dbReference type="eggNOG" id="ENOG502QSAX">
    <property type="taxonomic scope" value="Eukaryota"/>
</dbReference>
<dbReference type="CTD" id="20205129"/>
<dbReference type="InParanoid" id="T1F8I0"/>
<keyword evidence="6 7" id="KW-0472">Membrane</keyword>
<dbReference type="GeneID" id="20205129"/>
<dbReference type="PANTHER" id="PTHR12479">
    <property type="entry name" value="LYSOSOMAL-ASSOCIATED TRANSMEMBRANE PROTEIN"/>
    <property type="match status" value="1"/>
</dbReference>
<gene>
    <name evidence="9" type="primary">20205129</name>
    <name evidence="8" type="ORF">HELRODRAFT_174805</name>
</gene>
<evidence type="ECO:0000256" key="6">
    <source>
        <dbReference type="ARBA" id="ARBA00023136"/>
    </source>
</evidence>
<name>T1F8I0_HELRO</name>
<keyword evidence="5 7" id="KW-1133">Transmembrane helix</keyword>
<dbReference type="AlphaFoldDB" id="T1F8I0"/>
<reference evidence="9" key="3">
    <citation type="submission" date="2015-06" db="UniProtKB">
        <authorList>
            <consortium name="EnsemblMetazoa"/>
        </authorList>
    </citation>
    <scope>IDENTIFICATION</scope>
</reference>
<evidence type="ECO:0000313" key="10">
    <source>
        <dbReference type="Proteomes" id="UP000015101"/>
    </source>
</evidence>
<evidence type="ECO:0000313" key="8">
    <source>
        <dbReference type="EMBL" id="ESO01258.1"/>
    </source>
</evidence>
<feature type="transmembrane region" description="Helical" evidence="7">
    <location>
        <begin position="137"/>
        <end position="162"/>
    </location>
</feature>
<feature type="transmembrane region" description="Helical" evidence="7">
    <location>
        <begin position="189"/>
        <end position="213"/>
    </location>
</feature>
<accession>T1F8I0</accession>
<dbReference type="HOGENOM" id="CLU_059239_0_0_1"/>
<comment type="subcellular location">
    <subcellularLocation>
        <location evidence="1">Endomembrane system</location>
        <topology evidence="1">Multi-pass membrane protein</topology>
    </subcellularLocation>
</comment>
<evidence type="ECO:0000313" key="9">
    <source>
        <dbReference type="EnsemblMetazoa" id="HelroP174805"/>
    </source>
</evidence>
<evidence type="ECO:0000256" key="1">
    <source>
        <dbReference type="ARBA" id="ARBA00004127"/>
    </source>
</evidence>
<evidence type="ECO:0000256" key="4">
    <source>
        <dbReference type="ARBA" id="ARBA00022692"/>
    </source>
</evidence>
<dbReference type="InterPro" id="IPR051115">
    <property type="entry name" value="LAPTM_transporter"/>
</dbReference>
<keyword evidence="10" id="KW-1185">Reference proteome</keyword>
<evidence type="ECO:0000256" key="2">
    <source>
        <dbReference type="ARBA" id="ARBA00010076"/>
    </source>
</evidence>
<dbReference type="InterPro" id="IPR004687">
    <property type="entry name" value="LAPTM4/5"/>
</dbReference>
<dbReference type="OrthoDB" id="10002163at2759"/>
<dbReference type="RefSeq" id="XP_009020494.1">
    <property type="nucleotide sequence ID" value="XM_009022246.1"/>
</dbReference>
<protein>
    <recommendedName>
        <fullName evidence="11">Lysosomal-associated transmembrane protein 4A</fullName>
    </recommendedName>
</protein>
<feature type="transmembrane region" description="Helical" evidence="7">
    <location>
        <begin position="27"/>
        <end position="47"/>
    </location>
</feature>
<dbReference type="PANTHER" id="PTHR12479:SF10">
    <property type="entry name" value="LYSOSOMAL-ASSOCIATED TRANSMEMBRANE PROTEIN"/>
    <property type="match status" value="1"/>
</dbReference>
<keyword evidence="4 7" id="KW-0812">Transmembrane</keyword>
<proteinExistence type="inferred from homology"/>
<dbReference type="GO" id="GO:0012505">
    <property type="term" value="C:endomembrane system"/>
    <property type="evidence" value="ECO:0007669"/>
    <property type="project" value="UniProtKB-SubCell"/>
</dbReference>
<evidence type="ECO:0008006" key="11">
    <source>
        <dbReference type="Google" id="ProtNLM"/>
    </source>
</evidence>
<evidence type="ECO:0000256" key="5">
    <source>
        <dbReference type="ARBA" id="ARBA00022989"/>
    </source>
</evidence>
<dbReference type="OMA" id="ISDEYRC"/>